<gene>
    <name evidence="2" type="ordered locus">KNP414_06276</name>
</gene>
<reference evidence="2 3" key="2">
    <citation type="journal article" date="2013" name="Genome Announc.">
        <title>Genome Sequence of Growth-Improving Paenibacillus mucilaginosus Strain KNP414.</title>
        <authorList>
            <person name="Lu J.J."/>
            <person name="Wang J.F."/>
            <person name="Hu X.F."/>
        </authorList>
    </citation>
    <scope>NUCLEOTIDE SEQUENCE [LARGE SCALE GENOMIC DNA]</scope>
    <source>
        <strain evidence="2 3">KNP414</strain>
    </source>
</reference>
<protein>
    <recommendedName>
        <fullName evidence="1">Cupin type-1 domain-containing protein</fullName>
    </recommendedName>
</protein>
<dbReference type="InterPro" id="IPR011051">
    <property type="entry name" value="RmlC_Cupin_sf"/>
</dbReference>
<name>F8FKB7_PAEMK</name>
<dbReference type="EMBL" id="CP002869">
    <property type="protein sequence ID" value="AEI44798.1"/>
    <property type="molecule type" value="Genomic_DNA"/>
</dbReference>
<dbReference type="Proteomes" id="UP000006620">
    <property type="component" value="Chromosome"/>
</dbReference>
<dbReference type="Gene3D" id="2.60.120.10">
    <property type="entry name" value="Jelly Rolls"/>
    <property type="match status" value="1"/>
</dbReference>
<reference evidence="3" key="1">
    <citation type="submission" date="2011-06" db="EMBL/GenBank/DDBJ databases">
        <title>Complete genome sequence of Paenibacillus mucilaginosus KNP414.</title>
        <authorList>
            <person name="Wang J."/>
            <person name="Hu S."/>
            <person name="Hu X."/>
            <person name="Zhang B."/>
            <person name="Dong D."/>
            <person name="Zhang S."/>
            <person name="Zhao K."/>
            <person name="Wu D."/>
        </authorList>
    </citation>
    <scope>NUCLEOTIDE SEQUENCE [LARGE SCALE GENOMIC DNA]</scope>
    <source>
        <strain evidence="3">KNP414</strain>
    </source>
</reference>
<dbReference type="PATRIC" id="fig|1036673.3.peg.5835"/>
<evidence type="ECO:0000259" key="1">
    <source>
        <dbReference type="SMART" id="SM00835"/>
    </source>
</evidence>
<dbReference type="SUPFAM" id="SSF51182">
    <property type="entry name" value="RmlC-like cupins"/>
    <property type="match status" value="1"/>
</dbReference>
<organism evidence="2 3">
    <name type="scientific">Paenibacillus mucilaginosus (strain KNP414)</name>
    <dbReference type="NCBI Taxonomy" id="1036673"/>
    <lineage>
        <taxon>Bacteria</taxon>
        <taxon>Bacillati</taxon>
        <taxon>Bacillota</taxon>
        <taxon>Bacilli</taxon>
        <taxon>Bacillales</taxon>
        <taxon>Paenibacillaceae</taxon>
        <taxon>Paenibacillus</taxon>
    </lineage>
</organism>
<dbReference type="KEGG" id="pms:KNP414_06276"/>
<dbReference type="CDD" id="cd20306">
    <property type="entry name" value="cupin_OxDC-like"/>
    <property type="match status" value="1"/>
</dbReference>
<dbReference type="AlphaFoldDB" id="F8FKB7"/>
<dbReference type="HOGENOM" id="CLU_081245_0_0_9"/>
<dbReference type="Pfam" id="PF00190">
    <property type="entry name" value="Cupin_1"/>
    <property type="match status" value="1"/>
</dbReference>
<dbReference type="InterPro" id="IPR006045">
    <property type="entry name" value="Cupin_1"/>
</dbReference>
<dbReference type="RefSeq" id="WP_013919942.1">
    <property type="nucleotide sequence ID" value="NC_015690.1"/>
</dbReference>
<dbReference type="PANTHER" id="PTHR31238">
    <property type="entry name" value="GERMIN-LIKE PROTEIN SUBFAMILY 3 MEMBER 3"/>
    <property type="match status" value="1"/>
</dbReference>
<dbReference type="SMART" id="SM00835">
    <property type="entry name" value="Cupin_1"/>
    <property type="match status" value="1"/>
</dbReference>
<dbReference type="InterPro" id="IPR014710">
    <property type="entry name" value="RmlC-like_jellyroll"/>
</dbReference>
<sequence length="225" mass="24733">MPMTPDPDFSSPSAQFFFDLSQDLYFRKDARNFINRLSVKDLNTLGGVSLLDIYLDTGNVVEPHIHQNASELVYVITGSAVISLINPFTNELLNYTAGPGQVVNIPQGWWHYEVASADGTHLLAIFDSKVPEAIFGSDILRLTPSGVWAHTYGLDQAQVAAAFAPITGTTIIGPPLPGQQTTKPMPYVPYGSPRQPVYAEQAAHYQRPAYPAPYLAQGYGWPYPY</sequence>
<accession>F8FKB7</accession>
<feature type="domain" description="Cupin type-1" evidence="1">
    <location>
        <begin position="22"/>
        <end position="160"/>
    </location>
</feature>
<evidence type="ECO:0000313" key="3">
    <source>
        <dbReference type="Proteomes" id="UP000006620"/>
    </source>
</evidence>
<proteinExistence type="predicted"/>
<evidence type="ECO:0000313" key="2">
    <source>
        <dbReference type="EMBL" id="AEI44798.1"/>
    </source>
</evidence>